<accession>A0A4P8KZT5</accession>
<dbReference type="AlphaFoldDB" id="A0A4P8KZT5"/>
<protein>
    <recommendedName>
        <fullName evidence="3">TraB/GumN family protein</fullName>
    </recommendedName>
</protein>
<reference evidence="1 2" key="1">
    <citation type="submission" date="2019-05" db="EMBL/GenBank/DDBJ databases">
        <title>The Complete Genome Sequence of the n-alkane-degrading Desulfoglaeba alkanexedens ALDC reveals multiple alkylsuccinate synthase gene clusters.</title>
        <authorList>
            <person name="Callaghan A.V."/>
            <person name="Davidova I.A."/>
            <person name="Duncan K.E."/>
            <person name="Morris B."/>
            <person name="McInerney M.J."/>
        </authorList>
    </citation>
    <scope>NUCLEOTIDE SEQUENCE [LARGE SCALE GENOMIC DNA]</scope>
    <source>
        <strain evidence="1 2">ALDC</strain>
    </source>
</reference>
<organism evidence="1 2">
    <name type="scientific">Desulfoglaeba alkanexedens ALDC</name>
    <dbReference type="NCBI Taxonomy" id="980445"/>
    <lineage>
        <taxon>Bacteria</taxon>
        <taxon>Pseudomonadati</taxon>
        <taxon>Thermodesulfobacteriota</taxon>
        <taxon>Syntrophobacteria</taxon>
        <taxon>Syntrophobacterales</taxon>
        <taxon>Syntrophobacteraceae</taxon>
        <taxon>Desulfoglaeba</taxon>
    </lineage>
</organism>
<dbReference type="OrthoDB" id="5512643at2"/>
<gene>
    <name evidence="1" type="ORF">FDQ92_00365</name>
</gene>
<dbReference type="KEGG" id="dax:FDQ92_00365"/>
<evidence type="ECO:0008006" key="3">
    <source>
        <dbReference type="Google" id="ProtNLM"/>
    </source>
</evidence>
<dbReference type="RefSeq" id="WP_137422763.1">
    <property type="nucleotide sequence ID" value="NZ_CP040098.1"/>
</dbReference>
<evidence type="ECO:0000313" key="1">
    <source>
        <dbReference type="EMBL" id="QCQ20793.1"/>
    </source>
</evidence>
<name>A0A4P8KZT5_9BACT</name>
<sequence>MTSELHLIGTVHRDPLGYPRTVRALEALRPAFVLVELSVFGWAFRAAHGRELKSRLFKALRRIARESRTPLRSLFANPHIRAIQRQVDFPFEYRASSRYVKETAGSLFLIDDSSFSRREILRWPELLSYDNLVRLTRDHSQAAGAEREYARARRRIEESEPRGGLLPVSAGSNGAARWAARESHMERQVRAVVRRHPGERVAYIGGWWHLSASEPTPTLRTLLNDLGPACRLLCDLPAPSARPPGQRR</sequence>
<dbReference type="Proteomes" id="UP000298602">
    <property type="component" value="Chromosome"/>
</dbReference>
<keyword evidence="2" id="KW-1185">Reference proteome</keyword>
<dbReference type="EMBL" id="CP040098">
    <property type="protein sequence ID" value="QCQ20793.1"/>
    <property type="molecule type" value="Genomic_DNA"/>
</dbReference>
<proteinExistence type="predicted"/>
<evidence type="ECO:0000313" key="2">
    <source>
        <dbReference type="Proteomes" id="UP000298602"/>
    </source>
</evidence>
<reference evidence="1 2" key="2">
    <citation type="submission" date="2019-05" db="EMBL/GenBank/DDBJ databases">
        <authorList>
            <person name="Suflita J.M."/>
            <person name="Marks C.R."/>
        </authorList>
    </citation>
    <scope>NUCLEOTIDE SEQUENCE [LARGE SCALE GENOMIC DNA]</scope>
    <source>
        <strain evidence="1 2">ALDC</strain>
    </source>
</reference>